<gene>
    <name evidence="1" type="ORF">Harvfovirus79_1</name>
</gene>
<accession>A0A3G5A479</accession>
<sequence>MTNRGVSGLVTDFYSTGEIFANYECVGGKRVGKYIEFFLSGEKMLEIDYINDRRHG</sequence>
<protein>
    <submittedName>
        <fullName evidence="1">Uncharacterized protein</fullName>
    </submittedName>
</protein>
<reference evidence="1" key="1">
    <citation type="submission" date="2018-10" db="EMBL/GenBank/DDBJ databases">
        <title>Hidden diversity of soil giant viruses.</title>
        <authorList>
            <person name="Schulz F."/>
            <person name="Alteio L."/>
            <person name="Goudeau D."/>
            <person name="Ryan E.M."/>
            <person name="Malmstrom R.R."/>
            <person name="Blanchard J."/>
            <person name="Woyke T."/>
        </authorList>
    </citation>
    <scope>NUCLEOTIDE SEQUENCE</scope>
    <source>
        <strain evidence="1">HAV1</strain>
    </source>
</reference>
<organism evidence="1">
    <name type="scientific">Harvfovirus sp</name>
    <dbReference type="NCBI Taxonomy" id="2487768"/>
    <lineage>
        <taxon>Viruses</taxon>
        <taxon>Varidnaviria</taxon>
        <taxon>Bamfordvirae</taxon>
        <taxon>Nucleocytoviricota</taxon>
        <taxon>Megaviricetes</taxon>
        <taxon>Imitervirales</taxon>
        <taxon>Mimiviridae</taxon>
        <taxon>Klosneuvirinae</taxon>
    </lineage>
</organism>
<proteinExistence type="predicted"/>
<dbReference type="SUPFAM" id="SSF82185">
    <property type="entry name" value="Histone H3 K4-specific methyltransferase SET7/9 N-terminal domain"/>
    <property type="match status" value="1"/>
</dbReference>
<evidence type="ECO:0000313" key="1">
    <source>
        <dbReference type="EMBL" id="AYV81922.1"/>
    </source>
</evidence>
<name>A0A3G5A479_9VIRU</name>
<feature type="non-terminal residue" evidence="1">
    <location>
        <position position="56"/>
    </location>
</feature>
<dbReference type="EMBL" id="MK072321">
    <property type="protein sequence ID" value="AYV81922.1"/>
    <property type="molecule type" value="Genomic_DNA"/>
</dbReference>